<organism evidence="18">
    <name type="scientific">Fagus sylvatica</name>
    <name type="common">Beechnut</name>
    <dbReference type="NCBI Taxonomy" id="28930"/>
    <lineage>
        <taxon>Eukaryota</taxon>
        <taxon>Viridiplantae</taxon>
        <taxon>Streptophyta</taxon>
        <taxon>Embryophyta</taxon>
        <taxon>Tracheophyta</taxon>
        <taxon>Spermatophyta</taxon>
        <taxon>Magnoliopsida</taxon>
        <taxon>eudicotyledons</taxon>
        <taxon>Gunneridae</taxon>
        <taxon>Pentapetalae</taxon>
        <taxon>rosids</taxon>
        <taxon>fabids</taxon>
        <taxon>Fagales</taxon>
        <taxon>Fagaceae</taxon>
        <taxon>Fagus</taxon>
    </lineage>
</organism>
<evidence type="ECO:0000256" key="13">
    <source>
        <dbReference type="ARBA" id="ARBA00024209"/>
    </source>
</evidence>
<feature type="domain" description="RING-type" evidence="17">
    <location>
        <begin position="89"/>
        <end position="131"/>
    </location>
</feature>
<keyword evidence="12 16" id="KW-0472">Membrane</keyword>
<evidence type="ECO:0000256" key="4">
    <source>
        <dbReference type="ARBA" id="ARBA00012483"/>
    </source>
</evidence>
<dbReference type="PANTHER" id="PTHR45768">
    <property type="entry name" value="E3 UBIQUITIN-PROTEIN LIGASE RNF13-LIKE"/>
    <property type="match status" value="1"/>
</dbReference>
<dbReference type="GO" id="GO:0016020">
    <property type="term" value="C:membrane"/>
    <property type="evidence" value="ECO:0007669"/>
    <property type="project" value="UniProtKB-SubCell"/>
</dbReference>
<dbReference type="SMART" id="SM00184">
    <property type="entry name" value="RING"/>
    <property type="match status" value="1"/>
</dbReference>
<evidence type="ECO:0000256" key="9">
    <source>
        <dbReference type="ARBA" id="ARBA00022786"/>
    </source>
</evidence>
<dbReference type="CDD" id="cd16461">
    <property type="entry name" value="RING-H2_EL5-like"/>
    <property type="match status" value="1"/>
</dbReference>
<keyword evidence="8 14" id="KW-0863">Zinc-finger</keyword>
<evidence type="ECO:0000256" key="12">
    <source>
        <dbReference type="ARBA" id="ARBA00023136"/>
    </source>
</evidence>
<evidence type="ECO:0000256" key="1">
    <source>
        <dbReference type="ARBA" id="ARBA00000900"/>
    </source>
</evidence>
<keyword evidence="5" id="KW-0808">Transferase</keyword>
<protein>
    <recommendedName>
        <fullName evidence="4">RING-type E3 ubiquitin transferase</fullName>
        <ecNumber evidence="4">2.3.2.27</ecNumber>
    </recommendedName>
</protein>
<dbReference type="InterPro" id="IPR001841">
    <property type="entry name" value="Znf_RING"/>
</dbReference>
<evidence type="ECO:0000256" key="14">
    <source>
        <dbReference type="PROSITE-ProRule" id="PRU00175"/>
    </source>
</evidence>
<comment type="subcellular location">
    <subcellularLocation>
        <location evidence="2">Membrane</location>
        <topology evidence="2">Single-pass membrane protein</topology>
    </subcellularLocation>
</comment>
<evidence type="ECO:0000256" key="7">
    <source>
        <dbReference type="ARBA" id="ARBA00022723"/>
    </source>
</evidence>
<evidence type="ECO:0000256" key="8">
    <source>
        <dbReference type="ARBA" id="ARBA00022771"/>
    </source>
</evidence>
<dbReference type="Gene3D" id="3.30.40.10">
    <property type="entry name" value="Zinc/RING finger domain, C3HC4 (zinc finger)"/>
    <property type="match status" value="1"/>
</dbReference>
<dbReference type="EMBL" id="OIVN01000016">
    <property type="protein sequence ID" value="SPC72635.1"/>
    <property type="molecule type" value="Genomic_DNA"/>
</dbReference>
<dbReference type="PANTHER" id="PTHR45768:SF61">
    <property type="entry name" value="RING-H2 FINGER PROTEIN ATL18"/>
    <property type="match status" value="1"/>
</dbReference>
<evidence type="ECO:0000256" key="5">
    <source>
        <dbReference type="ARBA" id="ARBA00022679"/>
    </source>
</evidence>
<comment type="pathway">
    <text evidence="3">Protein modification; protein ubiquitination.</text>
</comment>
<evidence type="ECO:0000256" key="2">
    <source>
        <dbReference type="ARBA" id="ARBA00004167"/>
    </source>
</evidence>
<dbReference type="SUPFAM" id="SSF57850">
    <property type="entry name" value="RING/U-box"/>
    <property type="match status" value="1"/>
</dbReference>
<evidence type="ECO:0000256" key="15">
    <source>
        <dbReference type="SAM" id="MobiDB-lite"/>
    </source>
</evidence>
<comment type="similarity">
    <text evidence="13">Belongs to the RING-type zinc finger family. ATL subfamily.</text>
</comment>
<feature type="region of interest" description="Disordered" evidence="15">
    <location>
        <begin position="217"/>
        <end position="239"/>
    </location>
</feature>
<evidence type="ECO:0000313" key="18">
    <source>
        <dbReference type="EMBL" id="SPC72635.1"/>
    </source>
</evidence>
<keyword evidence="7" id="KW-0479">Metal-binding</keyword>
<evidence type="ECO:0000256" key="11">
    <source>
        <dbReference type="ARBA" id="ARBA00022989"/>
    </source>
</evidence>
<sequence>MSNELLDQATRILVMAIILSVILLFGGVLVLVLIHVCIVGRSFRRGLPNGTMVDQRGSTGNASLSKDDLDKLPCYDYIAKDERSSPVDCAVCLENFKMGDKCRLLPICKHSFHAQCVDEWLLKTPICPICRTGADSWKGGSISGEESRHFSDLSVELRGSQTTESSHLSDIRIELRESLTIESGNYSGISIELGDSQALENTQLNDVGIESGESHANMVGSQLSSNPSPLPQNALQPDV</sequence>
<gene>
    <name evidence="18" type="ORF">FSB_LOCUS517</name>
</gene>
<keyword evidence="11 16" id="KW-1133">Transmembrane helix</keyword>
<dbReference type="Pfam" id="PF13639">
    <property type="entry name" value="zf-RING_2"/>
    <property type="match status" value="1"/>
</dbReference>
<dbReference type="FunFam" id="3.30.40.10:FF:000982">
    <property type="entry name" value="RING-H2 finger protein ATL2K"/>
    <property type="match status" value="1"/>
</dbReference>
<reference evidence="18" key="1">
    <citation type="submission" date="2018-02" db="EMBL/GenBank/DDBJ databases">
        <authorList>
            <person name="Cohen D.B."/>
            <person name="Kent A.D."/>
        </authorList>
    </citation>
    <scope>NUCLEOTIDE SEQUENCE</scope>
</reference>
<proteinExistence type="inferred from homology"/>
<evidence type="ECO:0000256" key="16">
    <source>
        <dbReference type="SAM" id="Phobius"/>
    </source>
</evidence>
<name>A0A2N9ED16_FAGSY</name>
<dbReference type="GO" id="GO:0008270">
    <property type="term" value="F:zinc ion binding"/>
    <property type="evidence" value="ECO:0007669"/>
    <property type="project" value="UniProtKB-KW"/>
</dbReference>
<accession>A0A2N9ED16</accession>
<dbReference type="EC" id="2.3.2.27" evidence="4"/>
<feature type="transmembrane region" description="Helical" evidence="16">
    <location>
        <begin position="12"/>
        <end position="38"/>
    </location>
</feature>
<evidence type="ECO:0000256" key="6">
    <source>
        <dbReference type="ARBA" id="ARBA00022692"/>
    </source>
</evidence>
<dbReference type="PROSITE" id="PS50089">
    <property type="entry name" value="ZF_RING_2"/>
    <property type="match status" value="1"/>
</dbReference>
<feature type="compositionally biased region" description="Low complexity" evidence="15">
    <location>
        <begin position="221"/>
        <end position="233"/>
    </location>
</feature>
<evidence type="ECO:0000259" key="17">
    <source>
        <dbReference type="PROSITE" id="PS50089"/>
    </source>
</evidence>
<evidence type="ECO:0000256" key="10">
    <source>
        <dbReference type="ARBA" id="ARBA00022833"/>
    </source>
</evidence>
<keyword evidence="9" id="KW-0833">Ubl conjugation pathway</keyword>
<evidence type="ECO:0000256" key="3">
    <source>
        <dbReference type="ARBA" id="ARBA00004906"/>
    </source>
</evidence>
<comment type="catalytic activity">
    <reaction evidence="1">
        <text>S-ubiquitinyl-[E2 ubiquitin-conjugating enzyme]-L-cysteine + [acceptor protein]-L-lysine = [E2 ubiquitin-conjugating enzyme]-L-cysteine + N(6)-ubiquitinyl-[acceptor protein]-L-lysine.</text>
        <dbReference type="EC" id="2.3.2.27"/>
    </reaction>
</comment>
<keyword evidence="10" id="KW-0862">Zinc</keyword>
<dbReference type="AlphaFoldDB" id="A0A2N9ED16"/>
<dbReference type="GO" id="GO:0061630">
    <property type="term" value="F:ubiquitin protein ligase activity"/>
    <property type="evidence" value="ECO:0007669"/>
    <property type="project" value="UniProtKB-EC"/>
</dbReference>
<keyword evidence="6 16" id="KW-0812">Transmembrane</keyword>
<dbReference type="InterPro" id="IPR013083">
    <property type="entry name" value="Znf_RING/FYVE/PHD"/>
</dbReference>